<evidence type="ECO:0000313" key="2">
    <source>
        <dbReference type="Proteomes" id="UP000271098"/>
    </source>
</evidence>
<dbReference type="Proteomes" id="UP000271098">
    <property type="component" value="Unassembled WGS sequence"/>
</dbReference>
<dbReference type="OrthoDB" id="10070917at2759"/>
<evidence type="ECO:0000313" key="3">
    <source>
        <dbReference type="WBParaSite" id="GPUH_0000050801-mRNA-1"/>
    </source>
</evidence>
<accession>A0A183CVL7</accession>
<evidence type="ECO:0000313" key="1">
    <source>
        <dbReference type="EMBL" id="VDK28214.1"/>
    </source>
</evidence>
<sequence>MSSSCCSCCCLSSCPFCSYSPSCSFPPYSVRNARVDFENRLLLVSGPGAAAPLSVSIGCAVSGEVRVRQCTSEHNFLALRLDDGVELRVTYDGNDDDDDDDDLYEKYQITWHGTDEYLYMKDVVHCDSGGLWYGGPELAHQKWPIASNSYLLAPYLPLDALKVCAVVP</sequence>
<dbReference type="WBParaSite" id="GPUH_0000050801-mRNA-1">
    <property type="protein sequence ID" value="GPUH_0000050801-mRNA-1"/>
    <property type="gene ID" value="GPUH_0000050801"/>
</dbReference>
<reference evidence="1 2" key="2">
    <citation type="submission" date="2018-11" db="EMBL/GenBank/DDBJ databases">
        <authorList>
            <consortium name="Pathogen Informatics"/>
        </authorList>
    </citation>
    <scope>NUCLEOTIDE SEQUENCE [LARGE SCALE GENOMIC DNA]</scope>
</reference>
<gene>
    <name evidence="1" type="ORF">GPUH_LOCUS508</name>
</gene>
<dbReference type="EMBL" id="UYRT01000452">
    <property type="protein sequence ID" value="VDK28214.1"/>
    <property type="molecule type" value="Genomic_DNA"/>
</dbReference>
<organism evidence="3">
    <name type="scientific">Gongylonema pulchrum</name>
    <dbReference type="NCBI Taxonomy" id="637853"/>
    <lineage>
        <taxon>Eukaryota</taxon>
        <taxon>Metazoa</taxon>
        <taxon>Ecdysozoa</taxon>
        <taxon>Nematoda</taxon>
        <taxon>Chromadorea</taxon>
        <taxon>Rhabditida</taxon>
        <taxon>Spirurina</taxon>
        <taxon>Spiruromorpha</taxon>
        <taxon>Spiruroidea</taxon>
        <taxon>Gongylonematidae</taxon>
        <taxon>Gongylonema</taxon>
    </lineage>
</organism>
<protein>
    <submittedName>
        <fullName evidence="1 3">Uncharacterized protein</fullName>
    </submittedName>
</protein>
<keyword evidence="2" id="KW-1185">Reference proteome</keyword>
<name>A0A183CVL7_9BILA</name>
<reference evidence="3" key="1">
    <citation type="submission" date="2016-06" db="UniProtKB">
        <authorList>
            <consortium name="WormBaseParasite"/>
        </authorList>
    </citation>
    <scope>IDENTIFICATION</scope>
</reference>
<dbReference type="AlphaFoldDB" id="A0A183CVL7"/>
<proteinExistence type="predicted"/>